<dbReference type="PANTHER" id="PTHR15663:SF6">
    <property type="entry name" value="COMM DOMAIN-CONTAINING PROTEIN-RELATED"/>
    <property type="match status" value="1"/>
</dbReference>
<dbReference type="Proteomes" id="UP000288805">
    <property type="component" value="Unassembled WGS sequence"/>
</dbReference>
<gene>
    <name evidence="1" type="primary">FRS3_3</name>
    <name evidence="1" type="ORF">CK203_029456</name>
</gene>
<evidence type="ECO:0000313" key="1">
    <source>
        <dbReference type="EMBL" id="RVX06584.1"/>
    </source>
</evidence>
<proteinExistence type="predicted"/>
<accession>A0A438JC98</accession>
<dbReference type="AlphaFoldDB" id="A0A438JC98"/>
<evidence type="ECO:0000313" key="2">
    <source>
        <dbReference type="Proteomes" id="UP000288805"/>
    </source>
</evidence>
<dbReference type="EMBL" id="QGNW01000050">
    <property type="protein sequence ID" value="RVX06584.1"/>
    <property type="molecule type" value="Genomic_DNA"/>
</dbReference>
<sequence length="113" mass="12994">MLDRLSVEAKFRAMTKLDSGLMCIRQDTARLWKKSFGETEVQFRLTRVTLEPMLRSMAYISQQLSTPANRVAVINLKLQDTKTTSGETEVKFQVSRDTLGSMLRSMAYIREQL</sequence>
<dbReference type="PANTHER" id="PTHR15663">
    <property type="entry name" value="COMM DOMAIN-CONTAINING PROTEIN 9"/>
    <property type="match status" value="1"/>
</dbReference>
<comment type="caution">
    <text evidence="1">The sequence shown here is derived from an EMBL/GenBank/DDBJ whole genome shotgun (WGS) entry which is preliminary data.</text>
</comment>
<name>A0A438JC98_VITVI</name>
<dbReference type="InterPro" id="IPR037360">
    <property type="entry name" value="COMMD9"/>
</dbReference>
<protein>
    <submittedName>
        <fullName evidence="1">Protein FAR1-related sequence 3</fullName>
    </submittedName>
</protein>
<reference evidence="1 2" key="1">
    <citation type="journal article" date="2018" name="PLoS Genet.">
        <title>Population sequencing reveals clonal diversity and ancestral inbreeding in the grapevine cultivar Chardonnay.</title>
        <authorList>
            <person name="Roach M.J."/>
            <person name="Johnson D.L."/>
            <person name="Bohlmann J."/>
            <person name="van Vuuren H.J."/>
            <person name="Jones S.J."/>
            <person name="Pretorius I.S."/>
            <person name="Schmidt S.A."/>
            <person name="Borneman A.R."/>
        </authorList>
    </citation>
    <scope>NUCLEOTIDE SEQUENCE [LARGE SCALE GENOMIC DNA]</scope>
    <source>
        <strain evidence="2">cv. Chardonnay</strain>
        <tissue evidence="1">Leaf</tissue>
    </source>
</reference>
<organism evidence="1 2">
    <name type="scientific">Vitis vinifera</name>
    <name type="common">Grape</name>
    <dbReference type="NCBI Taxonomy" id="29760"/>
    <lineage>
        <taxon>Eukaryota</taxon>
        <taxon>Viridiplantae</taxon>
        <taxon>Streptophyta</taxon>
        <taxon>Embryophyta</taxon>
        <taxon>Tracheophyta</taxon>
        <taxon>Spermatophyta</taxon>
        <taxon>Magnoliopsida</taxon>
        <taxon>eudicotyledons</taxon>
        <taxon>Gunneridae</taxon>
        <taxon>Pentapetalae</taxon>
        <taxon>rosids</taxon>
        <taxon>Vitales</taxon>
        <taxon>Vitaceae</taxon>
        <taxon>Viteae</taxon>
        <taxon>Vitis</taxon>
    </lineage>
</organism>